<sequence>MRRYAAGLRRWSALVLTTSVLAVLVPSAAGSAEPSPPAPAGSATSAAPAGSASPPAPAAGAEPRRMPDKSIAFYVGRNRTESGATLIGGFGHEPSSHWLEIVPRQHHPAGATITVGATPEADLPGQLTQIPQVPETAKYITSNYSEFAGFPAPLTNGGLNEHQVAARDVWSDSRPELVAMTPPGQTGPSYSDLSRIAMERAHTAREAVEILGDLINRHGYTTYGGNSHLFADENEGWVFIEFAGGKGLWAAQRLGPDDVRVSYPGYIGDFRGNPDFTGSPNLVDFAVQQGWWNPASGEPFNIQRVYGTPFPGHPGKSAPTDEAPWRHPPTLEDELRQLGRVSLVDMQRMVRDPRWSDDRSGYGQVAELRPDLPHPDLATLWVANTAAVTAPYIPFHIGATTVPPEYSQHRYLTSGAAAEYLNPEYAAQEATRSATYASKRLMYYTCDRPEFFLSGVTRALEGFEAGMLAEIGDVERQAADAYRAGDDERARELLTRWSGERAMDGLDLTEYLVDDVERRTKEEFGIREPKVAVPPGVTADGRSLSMALPADAVAARDRVHCDLGRGWAEGSTVDRKGQVGDPAAVPDYRAASARAPEFPWLPVGVAALVGLLVGAGVMLLFRRKA</sequence>
<evidence type="ECO:0000256" key="3">
    <source>
        <dbReference type="SAM" id="SignalP"/>
    </source>
</evidence>
<proteinExistence type="predicted"/>
<dbReference type="InterPro" id="IPR005322">
    <property type="entry name" value="Peptidase_C69"/>
</dbReference>
<feature type="compositionally biased region" description="Low complexity" evidence="1">
    <location>
        <begin position="40"/>
        <end position="61"/>
    </location>
</feature>
<evidence type="ECO:0008006" key="6">
    <source>
        <dbReference type="Google" id="ProtNLM"/>
    </source>
</evidence>
<keyword evidence="5" id="KW-1185">Reference proteome</keyword>
<dbReference type="Pfam" id="PF03577">
    <property type="entry name" value="Peptidase_C69"/>
    <property type="match status" value="1"/>
</dbReference>
<reference evidence="4 5" key="1">
    <citation type="journal article" date="2019" name="Int. J. Syst. Evol. Microbiol.">
        <title>The Global Catalogue of Microorganisms (GCM) 10K type strain sequencing project: providing services to taxonomists for standard genome sequencing and annotation.</title>
        <authorList>
            <consortium name="The Broad Institute Genomics Platform"/>
            <consortium name="The Broad Institute Genome Sequencing Center for Infectious Disease"/>
            <person name="Wu L."/>
            <person name="Ma J."/>
        </authorList>
    </citation>
    <scope>NUCLEOTIDE SEQUENCE [LARGE SCALE GENOMIC DNA]</scope>
    <source>
        <strain evidence="4 5">JCM 10303</strain>
    </source>
</reference>
<evidence type="ECO:0000313" key="4">
    <source>
        <dbReference type="EMBL" id="GAA0539789.1"/>
    </source>
</evidence>
<dbReference type="EMBL" id="BAAAGS010000030">
    <property type="protein sequence ID" value="GAA0539789.1"/>
    <property type="molecule type" value="Genomic_DNA"/>
</dbReference>
<organism evidence="4 5">
    <name type="scientific">Saccharopolyspora erythraea</name>
    <name type="common">Streptomyces erythraeus</name>
    <dbReference type="NCBI Taxonomy" id="1836"/>
    <lineage>
        <taxon>Bacteria</taxon>
        <taxon>Bacillati</taxon>
        <taxon>Actinomycetota</taxon>
        <taxon>Actinomycetes</taxon>
        <taxon>Pseudonocardiales</taxon>
        <taxon>Pseudonocardiaceae</taxon>
        <taxon>Saccharopolyspora</taxon>
    </lineage>
</organism>
<keyword evidence="3" id="KW-0732">Signal</keyword>
<feature type="chain" id="PRO_5046845276" description="Membrane dipeptidase" evidence="3">
    <location>
        <begin position="32"/>
        <end position="625"/>
    </location>
</feature>
<name>A0ABN1DC47_SACER</name>
<keyword evidence="2" id="KW-0812">Transmembrane</keyword>
<dbReference type="Proteomes" id="UP001500729">
    <property type="component" value="Unassembled WGS sequence"/>
</dbReference>
<evidence type="ECO:0000256" key="2">
    <source>
        <dbReference type="SAM" id="Phobius"/>
    </source>
</evidence>
<feature type="signal peptide" evidence="3">
    <location>
        <begin position="1"/>
        <end position="31"/>
    </location>
</feature>
<evidence type="ECO:0000313" key="5">
    <source>
        <dbReference type="Proteomes" id="UP001500729"/>
    </source>
</evidence>
<feature type="region of interest" description="Disordered" evidence="1">
    <location>
        <begin position="29"/>
        <end position="65"/>
    </location>
</feature>
<feature type="transmembrane region" description="Helical" evidence="2">
    <location>
        <begin position="600"/>
        <end position="621"/>
    </location>
</feature>
<evidence type="ECO:0000256" key="1">
    <source>
        <dbReference type="SAM" id="MobiDB-lite"/>
    </source>
</evidence>
<keyword evidence="2" id="KW-1133">Transmembrane helix</keyword>
<gene>
    <name evidence="4" type="ORF">GCM10009533_43670</name>
</gene>
<protein>
    <recommendedName>
        <fullName evidence="6">Membrane dipeptidase</fullName>
    </recommendedName>
</protein>
<accession>A0ABN1DC47</accession>
<dbReference type="PANTHER" id="PTHR12994:SF17">
    <property type="entry name" value="LD30995P"/>
    <property type="match status" value="1"/>
</dbReference>
<keyword evidence="2" id="KW-0472">Membrane</keyword>
<dbReference type="PANTHER" id="PTHR12994">
    <property type="entry name" value="SECERNIN"/>
    <property type="match status" value="1"/>
</dbReference>
<dbReference type="RefSeq" id="WP_011873606.1">
    <property type="nucleotide sequence ID" value="NZ_BAAAGS010000030.1"/>
</dbReference>
<comment type="caution">
    <text evidence="4">The sequence shown here is derived from an EMBL/GenBank/DDBJ whole genome shotgun (WGS) entry which is preliminary data.</text>
</comment>